<dbReference type="EMBL" id="OQ908870">
    <property type="protein sequence ID" value="WMP12187.1"/>
    <property type="molecule type" value="Genomic_DNA"/>
</dbReference>
<organism evidence="2">
    <name type="scientific">Laurencia verruciformis</name>
    <dbReference type="NCBI Taxonomy" id="3073068"/>
    <lineage>
        <taxon>Eukaryota</taxon>
        <taxon>Rhodophyta</taxon>
        <taxon>Florideophyceae</taxon>
        <taxon>Rhodymeniophycidae</taxon>
        <taxon>Ceramiales</taxon>
        <taxon>Rhodomelaceae</taxon>
        <taxon>Laurencieae</taxon>
        <taxon>Laurencia</taxon>
    </lineage>
</organism>
<evidence type="ECO:0000313" key="2">
    <source>
        <dbReference type="EMBL" id="WMP12187.1"/>
    </source>
</evidence>
<keyword evidence="1" id="KW-0472">Membrane</keyword>
<keyword evidence="2" id="KW-0934">Plastid</keyword>
<sequence length="37" mass="4565">MFKFWYISLLFYEMLIYNNFITIIISVLPCLIEFIVI</sequence>
<protein>
    <submittedName>
        <fullName evidence="2">Uncharacterized protein</fullName>
    </submittedName>
</protein>
<keyword evidence="1" id="KW-0812">Transmembrane</keyword>
<proteinExistence type="predicted"/>
<evidence type="ECO:0000256" key="1">
    <source>
        <dbReference type="SAM" id="Phobius"/>
    </source>
</evidence>
<keyword evidence="1" id="KW-1133">Transmembrane helix</keyword>
<feature type="transmembrane region" description="Helical" evidence="1">
    <location>
        <begin position="15"/>
        <end position="36"/>
    </location>
</feature>
<keyword evidence="2" id="KW-0150">Chloroplast</keyword>
<geneLocation type="chloroplast" evidence="2"/>
<accession>A0AA51NFT3</accession>
<dbReference type="AlphaFoldDB" id="A0AA51NFT3"/>
<reference evidence="2" key="1">
    <citation type="journal article" date="2023" name="J. Phycol.">
        <title>Gene-rich plastid genomes of two parasitic red algal species, Laurencia australis and L. verruciformis (Rhodomelaceae, Ceramiales), and a taxonomic revision of Janczewskia.</title>
        <authorList>
            <person name="Preuss M."/>
            <person name="Diaz-Tapia P."/>
            <person name="Verbruggen H."/>
            <person name="Zuccarello G.C."/>
        </authorList>
    </citation>
    <scope>NUCLEOTIDE SEQUENCE</scope>
    <source>
        <strain evidence="2">PD4142</strain>
    </source>
</reference>
<gene>
    <name evidence="2" type="primary">orf400</name>
</gene>
<name>A0AA51NFT3_9FLOR</name>